<evidence type="ECO:0000313" key="2">
    <source>
        <dbReference type="EMBL" id="GAJ15415.1"/>
    </source>
</evidence>
<name>X1VWE9_9ZZZZ</name>
<evidence type="ECO:0000259" key="1">
    <source>
        <dbReference type="Pfam" id="PF02769"/>
    </source>
</evidence>
<dbReference type="InterPro" id="IPR010918">
    <property type="entry name" value="PurM-like_C_dom"/>
</dbReference>
<organism evidence="2">
    <name type="scientific">marine sediment metagenome</name>
    <dbReference type="NCBI Taxonomy" id="412755"/>
    <lineage>
        <taxon>unclassified sequences</taxon>
        <taxon>metagenomes</taxon>
        <taxon>ecological metagenomes</taxon>
    </lineage>
</organism>
<comment type="caution">
    <text evidence="2">The sequence shown here is derived from an EMBL/GenBank/DDBJ whole genome shotgun (WGS) entry which is preliminary data.</text>
</comment>
<gene>
    <name evidence="2" type="ORF">S12H4_48140</name>
</gene>
<dbReference type="EMBL" id="BARW01030050">
    <property type="protein sequence ID" value="GAJ15415.1"/>
    <property type="molecule type" value="Genomic_DNA"/>
</dbReference>
<dbReference type="GO" id="GO:0006189">
    <property type="term" value="P:'de novo' IMP biosynthetic process"/>
    <property type="evidence" value="ECO:0007669"/>
    <property type="project" value="InterPro"/>
</dbReference>
<dbReference type="Gene3D" id="3.90.650.10">
    <property type="entry name" value="PurM-like C-terminal domain"/>
    <property type="match status" value="1"/>
</dbReference>
<feature type="domain" description="PurM-like C-terminal" evidence="1">
    <location>
        <begin position="5"/>
        <end position="110"/>
    </location>
</feature>
<dbReference type="GO" id="GO:0004642">
    <property type="term" value="F:phosphoribosylformylglycinamidine synthase activity"/>
    <property type="evidence" value="ECO:0007669"/>
    <property type="project" value="InterPro"/>
</dbReference>
<proteinExistence type="predicted"/>
<protein>
    <recommendedName>
        <fullName evidence="1">PurM-like C-terminal domain-containing protein</fullName>
    </recommendedName>
</protein>
<dbReference type="PANTHER" id="PTHR43555">
    <property type="entry name" value="PHOSPHORIBOSYLFORMYLGLYCINAMIDINE SYNTHASE SUBUNIT PURL"/>
    <property type="match status" value="1"/>
</dbReference>
<reference evidence="2" key="1">
    <citation type="journal article" date="2014" name="Front. Microbiol.">
        <title>High frequency of phylogenetically diverse reductive dehalogenase-homologous genes in deep subseafloor sedimentary metagenomes.</title>
        <authorList>
            <person name="Kawai M."/>
            <person name="Futagami T."/>
            <person name="Toyoda A."/>
            <person name="Takaki Y."/>
            <person name="Nishi S."/>
            <person name="Hori S."/>
            <person name="Arai W."/>
            <person name="Tsubouchi T."/>
            <person name="Morono Y."/>
            <person name="Uchiyama I."/>
            <person name="Ito T."/>
            <person name="Fujiyama A."/>
            <person name="Inagaki F."/>
            <person name="Takami H."/>
        </authorList>
    </citation>
    <scope>NUCLEOTIDE SEQUENCE</scope>
    <source>
        <strain evidence="2">Expedition CK06-06</strain>
    </source>
</reference>
<dbReference type="SUPFAM" id="SSF56042">
    <property type="entry name" value="PurM C-terminal domain-like"/>
    <property type="match status" value="1"/>
</dbReference>
<feature type="non-terminal residue" evidence="2">
    <location>
        <position position="1"/>
    </location>
</feature>
<dbReference type="Pfam" id="PF02769">
    <property type="entry name" value="AIRS_C"/>
    <property type="match status" value="1"/>
</dbReference>
<dbReference type="AlphaFoldDB" id="X1VWE9"/>
<dbReference type="PANTHER" id="PTHR43555:SF1">
    <property type="entry name" value="PHOSPHORIBOSYLFORMYLGLYCINAMIDINE SYNTHASE SUBUNIT PURL"/>
    <property type="match status" value="1"/>
</dbReference>
<dbReference type="InterPro" id="IPR036676">
    <property type="entry name" value="PurM-like_C_sf"/>
</dbReference>
<dbReference type="InterPro" id="IPR010074">
    <property type="entry name" value="PRibForGlyAmidine_synth_PurL"/>
</dbReference>
<accession>X1VWE9</accession>
<sequence>DEDIIKAQWDFLSAMYDKKLIKANHDVNKGGFIITVAEMCFKNKLGAELDLSSYNTFGLRDDELLFSESIGRFIIETDPASFDDILLLAAEFKVKITKIGVILNQPKITIEGLESQDVSVDINKLKDLYDSTIPNLMDI</sequence>